<gene>
    <name evidence="3" type="ORF">AURDEDRAFT_177320</name>
</gene>
<evidence type="ECO:0000313" key="4">
    <source>
        <dbReference type="Proteomes" id="UP000006514"/>
    </source>
</evidence>
<feature type="signal peptide" evidence="2">
    <location>
        <begin position="1"/>
        <end position="25"/>
    </location>
</feature>
<feature type="region of interest" description="Disordered" evidence="1">
    <location>
        <begin position="46"/>
        <end position="107"/>
    </location>
</feature>
<dbReference type="Proteomes" id="UP000006514">
    <property type="component" value="Unassembled WGS sequence"/>
</dbReference>
<proteinExistence type="predicted"/>
<reference evidence="4" key="1">
    <citation type="journal article" date="2012" name="Science">
        <title>The Paleozoic origin of enzymatic lignin decomposition reconstructed from 31 fungal genomes.</title>
        <authorList>
            <person name="Floudas D."/>
            <person name="Binder M."/>
            <person name="Riley R."/>
            <person name="Barry K."/>
            <person name="Blanchette R.A."/>
            <person name="Henrissat B."/>
            <person name="Martinez A.T."/>
            <person name="Otillar R."/>
            <person name="Spatafora J.W."/>
            <person name="Yadav J.S."/>
            <person name="Aerts A."/>
            <person name="Benoit I."/>
            <person name="Boyd A."/>
            <person name="Carlson A."/>
            <person name="Copeland A."/>
            <person name="Coutinho P.M."/>
            <person name="de Vries R.P."/>
            <person name="Ferreira P."/>
            <person name="Findley K."/>
            <person name="Foster B."/>
            <person name="Gaskell J."/>
            <person name="Glotzer D."/>
            <person name="Gorecki P."/>
            <person name="Heitman J."/>
            <person name="Hesse C."/>
            <person name="Hori C."/>
            <person name="Igarashi K."/>
            <person name="Jurgens J.A."/>
            <person name="Kallen N."/>
            <person name="Kersten P."/>
            <person name="Kohler A."/>
            <person name="Kuees U."/>
            <person name="Kumar T.K.A."/>
            <person name="Kuo A."/>
            <person name="LaButti K."/>
            <person name="Larrondo L.F."/>
            <person name="Lindquist E."/>
            <person name="Ling A."/>
            <person name="Lombard V."/>
            <person name="Lucas S."/>
            <person name="Lundell T."/>
            <person name="Martin R."/>
            <person name="McLaughlin D.J."/>
            <person name="Morgenstern I."/>
            <person name="Morin E."/>
            <person name="Murat C."/>
            <person name="Nagy L.G."/>
            <person name="Nolan M."/>
            <person name="Ohm R.A."/>
            <person name="Patyshakuliyeva A."/>
            <person name="Rokas A."/>
            <person name="Ruiz-Duenas F.J."/>
            <person name="Sabat G."/>
            <person name="Salamov A."/>
            <person name="Samejima M."/>
            <person name="Schmutz J."/>
            <person name="Slot J.C."/>
            <person name="St John F."/>
            <person name="Stenlid J."/>
            <person name="Sun H."/>
            <person name="Sun S."/>
            <person name="Syed K."/>
            <person name="Tsang A."/>
            <person name="Wiebenga A."/>
            <person name="Young D."/>
            <person name="Pisabarro A."/>
            <person name="Eastwood D.C."/>
            <person name="Martin F."/>
            <person name="Cullen D."/>
            <person name="Grigoriev I.V."/>
            <person name="Hibbett D.S."/>
        </authorList>
    </citation>
    <scope>NUCLEOTIDE SEQUENCE [LARGE SCALE GENOMIC DNA]</scope>
    <source>
        <strain evidence="4">TFB10046</strain>
    </source>
</reference>
<evidence type="ECO:0000313" key="3">
    <source>
        <dbReference type="EMBL" id="EJD33599.1"/>
    </source>
</evidence>
<protein>
    <recommendedName>
        <fullName evidence="5">REJ domain-containing protein</fullName>
    </recommendedName>
</protein>
<sequence>MPLYPPLVRTFLLCIFPAALIRTHADDPAATTLAATFTSPPMLSMVSGALDPADSPTPTSLGAISISSPSASTPFAASSTAFPDTSLAPLREPLADAPPHTSLGAHT</sequence>
<feature type="compositionally biased region" description="Low complexity" evidence="1">
    <location>
        <begin position="63"/>
        <end position="82"/>
    </location>
</feature>
<keyword evidence="4" id="KW-1185">Reference proteome</keyword>
<dbReference type="InParanoid" id="J0D4E2"/>
<dbReference type="AlphaFoldDB" id="J0D4E2"/>
<keyword evidence="2" id="KW-0732">Signal</keyword>
<feature type="chain" id="PRO_5003732629" description="REJ domain-containing protein" evidence="2">
    <location>
        <begin position="26"/>
        <end position="107"/>
    </location>
</feature>
<evidence type="ECO:0000256" key="2">
    <source>
        <dbReference type="SAM" id="SignalP"/>
    </source>
</evidence>
<evidence type="ECO:0008006" key="5">
    <source>
        <dbReference type="Google" id="ProtNLM"/>
    </source>
</evidence>
<dbReference type="KEGG" id="adl:AURDEDRAFT_177320"/>
<accession>J0D4E2</accession>
<evidence type="ECO:0000256" key="1">
    <source>
        <dbReference type="SAM" id="MobiDB-lite"/>
    </source>
</evidence>
<organism evidence="3 4">
    <name type="scientific">Auricularia subglabra (strain TFB-10046 / SS5)</name>
    <name type="common">White-rot fungus</name>
    <name type="synonym">Auricularia delicata (strain TFB10046)</name>
    <dbReference type="NCBI Taxonomy" id="717982"/>
    <lineage>
        <taxon>Eukaryota</taxon>
        <taxon>Fungi</taxon>
        <taxon>Dikarya</taxon>
        <taxon>Basidiomycota</taxon>
        <taxon>Agaricomycotina</taxon>
        <taxon>Agaricomycetes</taxon>
        <taxon>Auriculariales</taxon>
        <taxon>Auriculariaceae</taxon>
        <taxon>Auricularia</taxon>
    </lineage>
</organism>
<dbReference type="EMBL" id="JH688158">
    <property type="protein sequence ID" value="EJD33599.1"/>
    <property type="molecule type" value="Genomic_DNA"/>
</dbReference>
<name>J0D4E2_AURST</name>